<dbReference type="AlphaFoldDB" id="A0A2T9ZCQ9"/>
<dbReference type="InterPro" id="IPR019734">
    <property type="entry name" value="TPR_rpt"/>
</dbReference>
<feature type="repeat" description="TPR" evidence="5">
    <location>
        <begin position="325"/>
        <end position="358"/>
    </location>
</feature>
<proteinExistence type="predicted"/>
<evidence type="ECO:0000256" key="3">
    <source>
        <dbReference type="ARBA" id="ARBA00022737"/>
    </source>
</evidence>
<keyword evidence="3" id="KW-0677">Repeat</keyword>
<dbReference type="Pfam" id="PF17830">
    <property type="entry name" value="STI1-HOP_DP"/>
    <property type="match status" value="2"/>
</dbReference>
<dbReference type="InterPro" id="IPR041243">
    <property type="entry name" value="STI1/HOP_DP"/>
</dbReference>
<evidence type="ECO:0000256" key="4">
    <source>
        <dbReference type="ARBA" id="ARBA00022803"/>
    </source>
</evidence>
<feature type="repeat" description="TPR" evidence="5">
    <location>
        <begin position="72"/>
        <end position="105"/>
    </location>
</feature>
<feature type="compositionally biased region" description="Polar residues" evidence="6">
    <location>
        <begin position="210"/>
        <end position="226"/>
    </location>
</feature>
<dbReference type="InterPro" id="IPR011990">
    <property type="entry name" value="TPR-like_helical_dom_sf"/>
</dbReference>
<gene>
    <name evidence="8" type="ORF">BB560_003224</name>
</gene>
<dbReference type="PROSITE" id="PS50005">
    <property type="entry name" value="TPR"/>
    <property type="match status" value="5"/>
</dbReference>
<dbReference type="OrthoDB" id="2423701at2759"/>
<dbReference type="GO" id="GO:0051879">
    <property type="term" value="F:Hsp90 protein binding"/>
    <property type="evidence" value="ECO:0007669"/>
    <property type="project" value="TreeGrafter"/>
</dbReference>
<dbReference type="Gene3D" id="1.25.40.10">
    <property type="entry name" value="Tetratricopeptide repeat domain"/>
    <property type="match status" value="3"/>
</dbReference>
<dbReference type="PANTHER" id="PTHR22904">
    <property type="entry name" value="TPR REPEAT CONTAINING PROTEIN"/>
    <property type="match status" value="1"/>
</dbReference>
<comment type="caution">
    <text evidence="8">The sequence shown here is derived from an EMBL/GenBank/DDBJ whole genome shotgun (WGS) entry which is preliminary data.</text>
</comment>
<keyword evidence="9" id="KW-1185">Reference proteome</keyword>
<feature type="repeat" description="TPR" evidence="5">
    <location>
        <begin position="385"/>
        <end position="418"/>
    </location>
</feature>
<feature type="region of interest" description="Disordered" evidence="6">
    <location>
        <begin position="194"/>
        <end position="249"/>
    </location>
</feature>
<dbReference type="FunFam" id="1.25.40.10:FF:000020">
    <property type="entry name" value="Stress-induced phosphoprotein 1"/>
    <property type="match status" value="1"/>
</dbReference>
<dbReference type="Proteomes" id="UP000245609">
    <property type="component" value="Unassembled WGS sequence"/>
</dbReference>
<dbReference type="GO" id="GO:0005737">
    <property type="term" value="C:cytoplasm"/>
    <property type="evidence" value="ECO:0007669"/>
    <property type="project" value="UniProtKB-SubCell"/>
</dbReference>
<dbReference type="FunFam" id="1.25.40.10:FF:000010">
    <property type="entry name" value="Stress-induced phosphoprotein 1"/>
    <property type="match status" value="1"/>
</dbReference>
<dbReference type="STRING" id="133381.A0A2T9ZCQ9"/>
<sequence>MPTADEYKALGNKAFTSGDYKEAIKQFTLGIEADPTNHILYSNRSGAYSGDMDYEKALADAEKTIEIKPDWPKGYGRKGAALHGLGEYEEAKETYLKGLEVDPNNAQLKSSLEEVEKAIQNAPPSPFDNLFSGDIVSKISSNPKLAPLLSQPDFMNKILDIQKNPKNISKYSDDPRILTLMMSLMGIDTEALKTGGPSGFGGDDVEMPDMSSNSEPAASKNAQQGKPEQAHEDDAMEVEKSESEKLKEEADAKKALGNAAYKKKQFDEALSYYDAAIEICPSEITYYTNKSAVYFEMGEYKKCIEVAEKAIEVGRESLADFKLVAKAFTRIGSAYHKLDDLDNAIKYYNKSLLEHRTADCLNRLKIAEKEKKVKEETAYLDENLANEARERGNQFFKEGKFPEAVKEYSESIKRNPKDPRTYSNRSASYTKLMALPQAMADVEKCLSLDPTFIKAYLRKAAIEFMKKDYAECLETCEKASELDTEKKHIHEIQQQIQRCYSAISDQNSGQSPEEIMKRAQQDPEIMKIMNDPGMQVILQQMQTDPRAIQEHLKNPQIARSIRKLMAAGIVRIG</sequence>
<keyword evidence="2" id="KW-0963">Cytoplasm</keyword>
<evidence type="ECO:0000256" key="1">
    <source>
        <dbReference type="ARBA" id="ARBA00004496"/>
    </source>
</evidence>
<organism evidence="8 9">
    <name type="scientific">Smittium megazygosporum</name>
    <dbReference type="NCBI Taxonomy" id="133381"/>
    <lineage>
        <taxon>Eukaryota</taxon>
        <taxon>Fungi</taxon>
        <taxon>Fungi incertae sedis</taxon>
        <taxon>Zoopagomycota</taxon>
        <taxon>Kickxellomycotina</taxon>
        <taxon>Harpellomycetes</taxon>
        <taxon>Harpellales</taxon>
        <taxon>Legeriomycetaceae</taxon>
        <taxon>Smittium</taxon>
    </lineage>
</organism>
<comment type="subcellular location">
    <subcellularLocation>
        <location evidence="1">Cytoplasm</location>
    </subcellularLocation>
</comment>
<dbReference type="SMART" id="SM00727">
    <property type="entry name" value="STI1"/>
    <property type="match status" value="2"/>
</dbReference>
<feature type="repeat" description="TPR" evidence="5">
    <location>
        <begin position="4"/>
        <end position="37"/>
    </location>
</feature>
<dbReference type="SMART" id="SM00028">
    <property type="entry name" value="TPR"/>
    <property type="match status" value="9"/>
</dbReference>
<feature type="compositionally biased region" description="Basic and acidic residues" evidence="6">
    <location>
        <begin position="228"/>
        <end position="249"/>
    </location>
</feature>
<feature type="domain" description="STI1" evidence="7">
    <location>
        <begin position="132"/>
        <end position="171"/>
    </location>
</feature>
<name>A0A2T9ZCQ9_9FUNG</name>
<dbReference type="FunFam" id="1.25.40.10:FF:000027">
    <property type="entry name" value="stress-induced-phosphoprotein 1 isoform X1"/>
    <property type="match status" value="1"/>
</dbReference>
<reference evidence="8 9" key="1">
    <citation type="journal article" date="2018" name="MBio">
        <title>Comparative Genomics Reveals the Core Gene Toolbox for the Fungus-Insect Symbiosis.</title>
        <authorList>
            <person name="Wang Y."/>
            <person name="Stata M."/>
            <person name="Wang W."/>
            <person name="Stajich J.E."/>
            <person name="White M.M."/>
            <person name="Moncalvo J.M."/>
        </authorList>
    </citation>
    <scope>NUCLEOTIDE SEQUENCE [LARGE SCALE GENOMIC DNA]</scope>
    <source>
        <strain evidence="8 9">SC-DP-2</strain>
    </source>
</reference>
<evidence type="ECO:0000313" key="8">
    <source>
        <dbReference type="EMBL" id="PVV02327.1"/>
    </source>
</evidence>
<dbReference type="FunFam" id="1.10.260.100:FF:000002">
    <property type="entry name" value="Stress-induced-phosphoprotein 1 (Hsp70/Hsp90-organizing)"/>
    <property type="match status" value="1"/>
</dbReference>
<dbReference type="PANTHER" id="PTHR22904:SF523">
    <property type="entry name" value="STRESS-INDUCED-PHOSPHOPROTEIN 1"/>
    <property type="match status" value="1"/>
</dbReference>
<dbReference type="SUPFAM" id="SSF48452">
    <property type="entry name" value="TPR-like"/>
    <property type="match status" value="3"/>
</dbReference>
<evidence type="ECO:0000256" key="2">
    <source>
        <dbReference type="ARBA" id="ARBA00022490"/>
    </source>
</evidence>
<feature type="domain" description="STI1" evidence="7">
    <location>
        <begin position="522"/>
        <end position="561"/>
    </location>
</feature>
<evidence type="ECO:0000313" key="9">
    <source>
        <dbReference type="Proteomes" id="UP000245609"/>
    </source>
</evidence>
<dbReference type="Pfam" id="PF13414">
    <property type="entry name" value="TPR_11"/>
    <property type="match status" value="1"/>
</dbReference>
<dbReference type="InterPro" id="IPR006636">
    <property type="entry name" value="STI1_HS-bd"/>
</dbReference>
<evidence type="ECO:0000256" key="5">
    <source>
        <dbReference type="PROSITE-ProRule" id="PRU00339"/>
    </source>
</evidence>
<feature type="repeat" description="TPR" evidence="5">
    <location>
        <begin position="250"/>
        <end position="283"/>
    </location>
</feature>
<protein>
    <recommendedName>
        <fullName evidence="7">STI1 domain-containing protein</fullName>
    </recommendedName>
</protein>
<evidence type="ECO:0000259" key="7">
    <source>
        <dbReference type="SMART" id="SM00727"/>
    </source>
</evidence>
<accession>A0A2T9ZCQ9</accession>
<keyword evidence="4 5" id="KW-0802">TPR repeat</keyword>
<dbReference type="Gene3D" id="1.10.260.100">
    <property type="match status" value="2"/>
</dbReference>
<dbReference type="EMBL" id="MBFS01000509">
    <property type="protein sequence ID" value="PVV02327.1"/>
    <property type="molecule type" value="Genomic_DNA"/>
</dbReference>
<dbReference type="Pfam" id="PF13424">
    <property type="entry name" value="TPR_12"/>
    <property type="match status" value="1"/>
</dbReference>
<dbReference type="Pfam" id="PF00515">
    <property type="entry name" value="TPR_1"/>
    <property type="match status" value="2"/>
</dbReference>
<evidence type="ECO:0000256" key="6">
    <source>
        <dbReference type="SAM" id="MobiDB-lite"/>
    </source>
</evidence>